<dbReference type="InterPro" id="IPR006194">
    <property type="entry name" value="Gly-tRNA-synth_heterodimer"/>
</dbReference>
<evidence type="ECO:0000256" key="11">
    <source>
        <dbReference type="HAMAP-Rule" id="MF_00255"/>
    </source>
</evidence>
<organism evidence="13 14">
    <name type="scientific">Motiliproteus coralliicola</name>
    <dbReference type="NCBI Taxonomy" id="2283196"/>
    <lineage>
        <taxon>Bacteria</taxon>
        <taxon>Pseudomonadati</taxon>
        <taxon>Pseudomonadota</taxon>
        <taxon>Gammaproteobacteria</taxon>
        <taxon>Oceanospirillales</taxon>
        <taxon>Oceanospirillaceae</taxon>
        <taxon>Motiliproteus</taxon>
    </lineage>
</organism>
<dbReference type="InterPro" id="IPR008909">
    <property type="entry name" value="DALR_anticod-bd"/>
</dbReference>
<dbReference type="PRINTS" id="PR01045">
    <property type="entry name" value="TRNASYNTHGB"/>
</dbReference>
<evidence type="ECO:0000256" key="9">
    <source>
        <dbReference type="ARBA" id="ARBA00023146"/>
    </source>
</evidence>
<comment type="caution">
    <text evidence="13">The sequence shown here is derived from an EMBL/GenBank/DDBJ whole genome shotgun (WGS) entry which is preliminary data.</text>
</comment>
<dbReference type="NCBIfam" id="TIGR00211">
    <property type="entry name" value="glyS"/>
    <property type="match status" value="1"/>
</dbReference>
<evidence type="ECO:0000256" key="3">
    <source>
        <dbReference type="ARBA" id="ARBA00011209"/>
    </source>
</evidence>
<dbReference type="GO" id="GO:0004820">
    <property type="term" value="F:glycine-tRNA ligase activity"/>
    <property type="evidence" value="ECO:0007669"/>
    <property type="project" value="UniProtKB-UniRule"/>
</dbReference>
<dbReference type="Pfam" id="PF02092">
    <property type="entry name" value="tRNA_synt_2f"/>
    <property type="match status" value="1"/>
</dbReference>
<evidence type="ECO:0000256" key="2">
    <source>
        <dbReference type="ARBA" id="ARBA00008226"/>
    </source>
</evidence>
<evidence type="ECO:0000313" key="13">
    <source>
        <dbReference type="EMBL" id="RDE18800.1"/>
    </source>
</evidence>
<reference evidence="13 14" key="1">
    <citation type="submission" date="2018-07" db="EMBL/GenBank/DDBJ databases">
        <title>Motiliproteus coralliicola sp. nov., a bacterium isolated from Coral.</title>
        <authorList>
            <person name="Wang G."/>
        </authorList>
    </citation>
    <scope>NUCLEOTIDE SEQUENCE [LARGE SCALE GENOMIC DNA]</scope>
    <source>
        <strain evidence="13 14">C34</strain>
    </source>
</reference>
<dbReference type="GO" id="GO:0006420">
    <property type="term" value="P:arginyl-tRNA aminoacylation"/>
    <property type="evidence" value="ECO:0007669"/>
    <property type="project" value="InterPro"/>
</dbReference>
<keyword evidence="4 11" id="KW-0963">Cytoplasm</keyword>
<dbReference type="Pfam" id="PF05746">
    <property type="entry name" value="DALR_1"/>
    <property type="match status" value="1"/>
</dbReference>
<keyword evidence="14" id="KW-1185">Reference proteome</keyword>
<dbReference type="EC" id="6.1.1.14" evidence="11"/>
<dbReference type="GO" id="GO:0005829">
    <property type="term" value="C:cytosol"/>
    <property type="evidence" value="ECO:0007669"/>
    <property type="project" value="TreeGrafter"/>
</dbReference>
<gene>
    <name evidence="11" type="primary">glyS</name>
    <name evidence="13" type="ORF">DV711_14360</name>
</gene>
<comment type="subunit">
    <text evidence="3 11">Tetramer of two alpha and two beta subunits.</text>
</comment>
<dbReference type="GO" id="GO:0005524">
    <property type="term" value="F:ATP binding"/>
    <property type="evidence" value="ECO:0007669"/>
    <property type="project" value="UniProtKB-UniRule"/>
</dbReference>
<protein>
    <recommendedName>
        <fullName evidence="11">Glycine--tRNA ligase beta subunit</fullName>
        <ecNumber evidence="11">6.1.1.14</ecNumber>
    </recommendedName>
    <alternativeName>
        <fullName evidence="11">Glycyl-tRNA synthetase beta subunit</fullName>
        <shortName evidence="11">GlyRS</shortName>
    </alternativeName>
</protein>
<comment type="similarity">
    <text evidence="2 11">Belongs to the class-II aminoacyl-tRNA synthetase family.</text>
</comment>
<keyword evidence="8 11" id="KW-0648">Protein biosynthesis</keyword>
<feature type="domain" description="DALR anticodon binding" evidence="12">
    <location>
        <begin position="576"/>
        <end position="672"/>
    </location>
</feature>
<keyword evidence="6 11" id="KW-0547">Nucleotide-binding</keyword>
<keyword evidence="5 11" id="KW-0436">Ligase</keyword>
<dbReference type="OrthoDB" id="9775440at2"/>
<accession>A0A369W9W4</accession>
<keyword evidence="9 11" id="KW-0030">Aminoacyl-tRNA synthetase</keyword>
<evidence type="ECO:0000256" key="1">
    <source>
        <dbReference type="ARBA" id="ARBA00004496"/>
    </source>
</evidence>
<keyword evidence="7 11" id="KW-0067">ATP-binding</keyword>
<dbReference type="HAMAP" id="MF_00255">
    <property type="entry name" value="Gly_tRNA_synth_beta"/>
    <property type="match status" value="1"/>
</dbReference>
<dbReference type="PROSITE" id="PS50861">
    <property type="entry name" value="AA_TRNA_LIGASE_II_GLYAB"/>
    <property type="match status" value="1"/>
</dbReference>
<proteinExistence type="inferred from homology"/>
<dbReference type="Proteomes" id="UP000253769">
    <property type="component" value="Unassembled WGS sequence"/>
</dbReference>
<name>A0A369W9W4_9GAMM</name>
<dbReference type="GO" id="GO:0006426">
    <property type="term" value="P:glycyl-tRNA aminoacylation"/>
    <property type="evidence" value="ECO:0007669"/>
    <property type="project" value="UniProtKB-UniRule"/>
</dbReference>
<dbReference type="PANTHER" id="PTHR30075:SF2">
    <property type="entry name" value="GLYCINE--TRNA LIGASE, CHLOROPLASTIC_MITOCHONDRIAL 2"/>
    <property type="match status" value="1"/>
</dbReference>
<evidence type="ECO:0000259" key="12">
    <source>
        <dbReference type="Pfam" id="PF05746"/>
    </source>
</evidence>
<dbReference type="SUPFAM" id="SSF109604">
    <property type="entry name" value="HD-domain/PDEase-like"/>
    <property type="match status" value="1"/>
</dbReference>
<evidence type="ECO:0000256" key="7">
    <source>
        <dbReference type="ARBA" id="ARBA00022840"/>
    </source>
</evidence>
<evidence type="ECO:0000256" key="8">
    <source>
        <dbReference type="ARBA" id="ARBA00022917"/>
    </source>
</evidence>
<dbReference type="InterPro" id="IPR015944">
    <property type="entry name" value="Gly-tRNA-synth_bsu"/>
</dbReference>
<dbReference type="RefSeq" id="WP_114696415.1">
    <property type="nucleotide sequence ID" value="NZ_QQOH01000004.1"/>
</dbReference>
<dbReference type="PANTHER" id="PTHR30075">
    <property type="entry name" value="GLYCYL-TRNA SYNTHETASE"/>
    <property type="match status" value="1"/>
</dbReference>
<evidence type="ECO:0000256" key="4">
    <source>
        <dbReference type="ARBA" id="ARBA00022490"/>
    </source>
</evidence>
<sequence>MSAQSHDFLVEIGTEELPPKALKSLSEAFGNGIEAGLKEAGLKHQGVKLFASPRRLAVLVTELDAAQADRQIEKRGPSVKAPEQAVAGFARSCGVAVDQLETLDTDKGQYYLFRSEQAGQPATALLPEIVSQSLSKLPIPKRMRWGSSRIEFVRPVHWCLMLLGDEVVDAEILGHKAGRQTHGHRFHYNQPIDVMAPSEYAGLLQDTGHVMPDFDERRAMIAKQVELTAANLGAKAVIDPALLDEVTALVEWPVALAGRFEERFLDVPAEALISSMKEHQKYFHVVDNEGQIQPYFITLSNIISKDPQQVIAGNEKVIRPRLADAAFFFETDKKQTLESRIEKLKPIVFQAELGTVYEKVQRVSALATVIADQIGGNSDWAARAAQLAKTDLVTEMVLEFSDLQGLMGYYYALNDGEPTEVAEAINEQYLPKFAGDKLPQTRTGIALALADRLDTLVGLFGINQPPTGSKDPFALRRATIGTLRILVEHKLDLDLLELLAQAADRFPSLPGREGLEQRVLEFMLERFRAWYADEGVPAEVFLSVMALRPSKPLEFDQRVQAVNHFRTLAGADALAAANKRVSNILDKQDAGAANDVNEALLSEAAEQALYADLSGLNSRIETLKAEADFKAILEQLSTLQGSVDRFFDEVMVMADDEAVRTNRIALLNQLRQRFLLVADISLL</sequence>
<comment type="catalytic activity">
    <reaction evidence="10 11">
        <text>tRNA(Gly) + glycine + ATP = glycyl-tRNA(Gly) + AMP + diphosphate</text>
        <dbReference type="Rhea" id="RHEA:16013"/>
        <dbReference type="Rhea" id="RHEA-COMP:9664"/>
        <dbReference type="Rhea" id="RHEA-COMP:9683"/>
        <dbReference type="ChEBI" id="CHEBI:30616"/>
        <dbReference type="ChEBI" id="CHEBI:33019"/>
        <dbReference type="ChEBI" id="CHEBI:57305"/>
        <dbReference type="ChEBI" id="CHEBI:78442"/>
        <dbReference type="ChEBI" id="CHEBI:78522"/>
        <dbReference type="ChEBI" id="CHEBI:456215"/>
        <dbReference type="EC" id="6.1.1.14"/>
    </reaction>
</comment>
<evidence type="ECO:0000256" key="6">
    <source>
        <dbReference type="ARBA" id="ARBA00022741"/>
    </source>
</evidence>
<comment type="subcellular location">
    <subcellularLocation>
        <location evidence="1 11">Cytoplasm</location>
    </subcellularLocation>
</comment>
<dbReference type="GO" id="GO:0004814">
    <property type="term" value="F:arginine-tRNA ligase activity"/>
    <property type="evidence" value="ECO:0007669"/>
    <property type="project" value="InterPro"/>
</dbReference>
<evidence type="ECO:0000256" key="5">
    <source>
        <dbReference type="ARBA" id="ARBA00022598"/>
    </source>
</evidence>
<evidence type="ECO:0000256" key="10">
    <source>
        <dbReference type="ARBA" id="ARBA00047937"/>
    </source>
</evidence>
<dbReference type="AlphaFoldDB" id="A0A369W9W4"/>
<evidence type="ECO:0000313" key="14">
    <source>
        <dbReference type="Proteomes" id="UP000253769"/>
    </source>
</evidence>
<dbReference type="EMBL" id="QQOH01000004">
    <property type="protein sequence ID" value="RDE18800.1"/>
    <property type="molecule type" value="Genomic_DNA"/>
</dbReference>